<organism evidence="1 2">
    <name type="scientific">Wallemia mellicola (strain ATCC MYA-4683 / CBS 633.66)</name>
    <name type="common">Wallemia sebi (CBS 633.66)</name>
    <dbReference type="NCBI Taxonomy" id="671144"/>
    <lineage>
        <taxon>Eukaryota</taxon>
        <taxon>Fungi</taxon>
        <taxon>Dikarya</taxon>
        <taxon>Basidiomycota</taxon>
        <taxon>Wallemiomycotina</taxon>
        <taxon>Wallemiomycetes</taxon>
        <taxon>Wallemiales</taxon>
        <taxon>Wallemiaceae</taxon>
        <taxon>Wallemia</taxon>
    </lineage>
</organism>
<gene>
    <name evidence="1" type="ORF">WALSEDRAFT_68791</name>
</gene>
<dbReference type="Proteomes" id="UP000005242">
    <property type="component" value="Unassembled WGS sequence"/>
</dbReference>
<accession>I4YD40</accession>
<dbReference type="EMBL" id="JH668230">
    <property type="protein sequence ID" value="EIM21882.1"/>
    <property type="molecule type" value="Genomic_DNA"/>
</dbReference>
<name>I4YD40_WALMC</name>
<dbReference type="KEGG" id="wse:WALSEDRAFT_68791"/>
<dbReference type="RefSeq" id="XP_006958183.1">
    <property type="nucleotide sequence ID" value="XM_006958121.1"/>
</dbReference>
<dbReference type="HOGENOM" id="CLU_2689701_0_0_1"/>
<dbReference type="InParanoid" id="I4YD40"/>
<sequence>MCLVFGFPSRVKETKEQNPKGKGQCPRCHNISVTYGKERYWFEFFFIRLIPLCGSNISGKARESEDRRQKTHKQ</sequence>
<reference evidence="1 2" key="1">
    <citation type="journal article" date="2012" name="Fungal Genet. Biol.">
        <title>The genome of the xerotolerant mold Wallemia sebi reveals adaptations to osmotic stress and suggests cryptic sexual reproduction.</title>
        <authorList>
            <person name="Padamsee M."/>
            <person name="Kumar T.K.A."/>
            <person name="Riley R."/>
            <person name="Binder M."/>
            <person name="Boyd A."/>
            <person name="Calvo A.M."/>
            <person name="Furukawa K."/>
            <person name="Hesse C."/>
            <person name="Hohmann S."/>
            <person name="James T.Y."/>
            <person name="LaButti K."/>
            <person name="Lapidus A."/>
            <person name="Lindquist E."/>
            <person name="Lucas S."/>
            <person name="Miller K."/>
            <person name="Shantappa S."/>
            <person name="Grigoriev I.V."/>
            <person name="Hibbett D.S."/>
            <person name="McLaughlin D.J."/>
            <person name="Spatafora J.W."/>
            <person name="Aime M.C."/>
        </authorList>
    </citation>
    <scope>NUCLEOTIDE SEQUENCE [LARGE SCALE GENOMIC DNA]</scope>
    <source>
        <strain evidence="2">ATCC MYA-4683 / CBS 633.66</strain>
    </source>
</reference>
<dbReference type="GeneID" id="18475473"/>
<keyword evidence="2" id="KW-1185">Reference proteome</keyword>
<dbReference type="AlphaFoldDB" id="I4YD40"/>
<dbReference type="OrthoDB" id="5545479at2759"/>
<evidence type="ECO:0000313" key="2">
    <source>
        <dbReference type="Proteomes" id="UP000005242"/>
    </source>
</evidence>
<protein>
    <submittedName>
        <fullName evidence="1">Uncharacterized protein</fullName>
    </submittedName>
</protein>
<proteinExistence type="predicted"/>
<evidence type="ECO:0000313" key="1">
    <source>
        <dbReference type="EMBL" id="EIM21882.1"/>
    </source>
</evidence>